<keyword evidence="4" id="KW-0175">Coiled coil</keyword>
<dbReference type="PROSITE" id="PS50949">
    <property type="entry name" value="HTH_GNTR"/>
    <property type="match status" value="1"/>
</dbReference>
<proteinExistence type="predicted"/>
<keyword evidence="7" id="KW-1185">Reference proteome</keyword>
<organism evidence="6 7">
    <name type="scientific">Bacillus atrophaeus (strain 1942)</name>
    <dbReference type="NCBI Taxonomy" id="720555"/>
    <lineage>
        <taxon>Bacteria</taxon>
        <taxon>Bacillati</taxon>
        <taxon>Bacillota</taxon>
        <taxon>Bacilli</taxon>
        <taxon>Bacillales</taxon>
        <taxon>Bacillaceae</taxon>
        <taxon>Bacillus</taxon>
    </lineage>
</organism>
<dbReference type="EMBL" id="CP002207">
    <property type="protein sequence ID" value="ADP34599.1"/>
    <property type="molecule type" value="Genomic_DNA"/>
</dbReference>
<evidence type="ECO:0000256" key="2">
    <source>
        <dbReference type="ARBA" id="ARBA00023125"/>
    </source>
</evidence>
<dbReference type="SMART" id="SM00345">
    <property type="entry name" value="HTH_GNTR"/>
    <property type="match status" value="1"/>
</dbReference>
<dbReference type="Gene3D" id="1.10.10.10">
    <property type="entry name" value="Winged helix-like DNA-binding domain superfamily/Winged helix DNA-binding domain"/>
    <property type="match status" value="1"/>
</dbReference>
<evidence type="ECO:0000256" key="4">
    <source>
        <dbReference type="SAM" id="Coils"/>
    </source>
</evidence>
<dbReference type="Proteomes" id="UP000006867">
    <property type="component" value="Chromosome"/>
</dbReference>
<accession>A0ABM5M364</accession>
<feature type="coiled-coil region" evidence="4">
    <location>
        <begin position="99"/>
        <end position="126"/>
    </location>
</feature>
<dbReference type="PANTHER" id="PTHR43537:SF47">
    <property type="entry name" value="REGULATORY PROTEIN GNTR HTH"/>
    <property type="match status" value="1"/>
</dbReference>
<dbReference type="SMART" id="SM00895">
    <property type="entry name" value="FCD"/>
    <property type="match status" value="1"/>
</dbReference>
<reference evidence="6 7" key="1">
    <citation type="journal article" date="2011" name="Front. Microbiol.">
        <title>Genomic signatures of strain selection and enhancement in Bacillus atrophaeus var. globigii, a historical biowarfare simulant.</title>
        <authorList>
            <person name="Gibbons H.S."/>
            <person name="Broomall S.M."/>
            <person name="McNew L.A."/>
            <person name="Daligault H."/>
            <person name="Chapman C."/>
            <person name="Bruce D."/>
            <person name="Karavis M."/>
            <person name="Krepps M."/>
            <person name="McGregor P.A."/>
            <person name="Hong C."/>
            <person name="Park K.H."/>
            <person name="Akmal A."/>
            <person name="Feldman A."/>
            <person name="Lin J.S."/>
            <person name="Chang W.E."/>
            <person name="Higgs B.W."/>
            <person name="Demirev P."/>
            <person name="Lindquist J."/>
            <person name="Liem A."/>
            <person name="Fochler E."/>
            <person name="Read T.D."/>
            <person name="Tapia R."/>
            <person name="Johnson S."/>
            <person name="Bishop-Lilly K.A."/>
            <person name="Detter C."/>
            <person name="Han C."/>
            <person name="Sozhamannan S."/>
            <person name="Rosenzweig C.N."/>
            <person name="Skowronski E.W."/>
        </authorList>
    </citation>
    <scope>NUCLEOTIDE SEQUENCE [LARGE SCALE GENOMIC DNA]</scope>
    <source>
        <strain evidence="6 7">1942</strain>
    </source>
</reference>
<keyword evidence="1" id="KW-0805">Transcription regulation</keyword>
<evidence type="ECO:0000313" key="6">
    <source>
        <dbReference type="EMBL" id="ADP34599.1"/>
    </source>
</evidence>
<protein>
    <submittedName>
        <fullName evidence="6">GntR family transcriptional regulator</fullName>
    </submittedName>
</protein>
<dbReference type="InterPro" id="IPR036390">
    <property type="entry name" value="WH_DNA-bd_sf"/>
</dbReference>
<sequence length="221" mass="26073">MRNVLEKPKPFYEQSYHAIKRMIFEGKLKPGERIVEAKMAKELGVSKSPLREAIRVLEKEGLVVIDTRVMVYKPTIKDVEEIYFCRMALESFAAGLTTRIASAEELENIENILQKTEEAILQSMEQNVIIELNERFHELIIQYTQNNLLRKQLNDLKGLIYYFRILNFEGEKRAEHILEQHQQIFHHMKQRNDEQASKAMVHHLQLDLDHLVEVLSHNHEE</sequence>
<dbReference type="InterPro" id="IPR000524">
    <property type="entry name" value="Tscrpt_reg_HTH_GntR"/>
</dbReference>
<evidence type="ECO:0000256" key="1">
    <source>
        <dbReference type="ARBA" id="ARBA00023015"/>
    </source>
</evidence>
<feature type="domain" description="HTH gntR-type" evidence="5">
    <location>
        <begin position="9"/>
        <end position="76"/>
    </location>
</feature>
<dbReference type="PRINTS" id="PR00033">
    <property type="entry name" value="HTHASNC"/>
</dbReference>
<dbReference type="Pfam" id="PF07729">
    <property type="entry name" value="FCD"/>
    <property type="match status" value="1"/>
</dbReference>
<evidence type="ECO:0000259" key="5">
    <source>
        <dbReference type="PROSITE" id="PS50949"/>
    </source>
</evidence>
<dbReference type="InterPro" id="IPR011711">
    <property type="entry name" value="GntR_C"/>
</dbReference>
<dbReference type="InterPro" id="IPR008920">
    <property type="entry name" value="TF_FadR/GntR_C"/>
</dbReference>
<dbReference type="InterPro" id="IPR036388">
    <property type="entry name" value="WH-like_DNA-bd_sf"/>
</dbReference>
<dbReference type="CDD" id="cd07377">
    <property type="entry name" value="WHTH_GntR"/>
    <property type="match status" value="1"/>
</dbReference>
<evidence type="ECO:0000313" key="7">
    <source>
        <dbReference type="Proteomes" id="UP000006867"/>
    </source>
</evidence>
<dbReference type="RefSeq" id="WP_003326083.1">
    <property type="nucleotide sequence ID" value="NC_014639.1"/>
</dbReference>
<evidence type="ECO:0000256" key="3">
    <source>
        <dbReference type="ARBA" id="ARBA00023163"/>
    </source>
</evidence>
<dbReference type="SUPFAM" id="SSF46785">
    <property type="entry name" value="Winged helix' DNA-binding domain"/>
    <property type="match status" value="1"/>
</dbReference>
<dbReference type="PANTHER" id="PTHR43537">
    <property type="entry name" value="TRANSCRIPTIONAL REGULATOR, GNTR FAMILY"/>
    <property type="match status" value="1"/>
</dbReference>
<dbReference type="InterPro" id="IPR000485">
    <property type="entry name" value="AsnC-type_HTH_dom"/>
</dbReference>
<dbReference type="Gene3D" id="1.20.120.530">
    <property type="entry name" value="GntR ligand-binding domain-like"/>
    <property type="match status" value="1"/>
</dbReference>
<keyword evidence="2" id="KW-0238">DNA-binding</keyword>
<gene>
    <name evidence="6" type="ordered locus">BATR1942_18410</name>
</gene>
<keyword evidence="3" id="KW-0804">Transcription</keyword>
<dbReference type="SUPFAM" id="SSF48008">
    <property type="entry name" value="GntR ligand-binding domain-like"/>
    <property type="match status" value="1"/>
</dbReference>
<name>A0ABM5M364_BACA1</name>
<dbReference type="Pfam" id="PF00392">
    <property type="entry name" value="GntR"/>
    <property type="match status" value="1"/>
</dbReference>